<dbReference type="GeneID" id="97669024"/>
<dbReference type="RefSeq" id="WP_055119274.1">
    <property type="nucleotide sequence ID" value="NZ_CXWA01000007.1"/>
</dbReference>
<gene>
    <name evidence="1" type="ORF">LA5096_01606</name>
</gene>
<name>A0A0M7AVE5_9HYPH</name>
<keyword evidence="2" id="KW-1185">Reference proteome</keyword>
<dbReference type="EMBL" id="CXWC01000003">
    <property type="protein sequence ID" value="CTQ67900.1"/>
    <property type="molecule type" value="Genomic_DNA"/>
</dbReference>
<reference evidence="2" key="1">
    <citation type="submission" date="2015-07" db="EMBL/GenBank/DDBJ databases">
        <authorList>
            <person name="Rodrigo-Torres Lidia"/>
            <person name="Arahal R.David."/>
        </authorList>
    </citation>
    <scope>NUCLEOTIDE SEQUENCE [LARGE SCALE GENOMIC DNA]</scope>
    <source>
        <strain evidence="2">CECT 5096</strain>
    </source>
</reference>
<organism evidence="1 2">
    <name type="scientific">Roseibium album</name>
    <dbReference type="NCBI Taxonomy" id="311410"/>
    <lineage>
        <taxon>Bacteria</taxon>
        <taxon>Pseudomonadati</taxon>
        <taxon>Pseudomonadota</taxon>
        <taxon>Alphaproteobacteria</taxon>
        <taxon>Hyphomicrobiales</taxon>
        <taxon>Stappiaceae</taxon>
        <taxon>Roseibium</taxon>
    </lineage>
</organism>
<dbReference type="AlphaFoldDB" id="A0A0M7AVE5"/>
<sequence>MHESSTTTKSYFTFFERAGLRLLKIFCSSPDRFVYGMKFLGFEDDRACRALEVIFGFTYEDAKMTVGELLGAPYVSNEKKSKTLSRLFREKFGQKLADKS</sequence>
<proteinExistence type="predicted"/>
<protein>
    <submittedName>
        <fullName evidence="1">Uncharacterized protein</fullName>
    </submittedName>
</protein>
<accession>A0A0M7AVE5</accession>
<dbReference type="Proteomes" id="UP000049983">
    <property type="component" value="Unassembled WGS sequence"/>
</dbReference>
<evidence type="ECO:0000313" key="2">
    <source>
        <dbReference type="Proteomes" id="UP000049983"/>
    </source>
</evidence>
<evidence type="ECO:0000313" key="1">
    <source>
        <dbReference type="EMBL" id="CTQ67900.1"/>
    </source>
</evidence>